<keyword evidence="1" id="KW-1133">Transmembrane helix</keyword>
<accession>A0A1H7NAA9</accession>
<reference evidence="3" key="1">
    <citation type="submission" date="2016-10" db="EMBL/GenBank/DDBJ databases">
        <authorList>
            <person name="Varghese N."/>
        </authorList>
    </citation>
    <scope>NUCLEOTIDE SEQUENCE [LARGE SCALE GENOMIC DNA]</scope>
    <source>
        <strain evidence="3">DSM 45096 / BCRC 16803 / CGMCC 4.1857 / CIP 109030 / JCM 12277 / KCTC 19219 / NBRC 100920 / 33214</strain>
    </source>
</reference>
<name>A0A1H7NAA9_STRJI</name>
<feature type="transmembrane region" description="Helical" evidence="1">
    <location>
        <begin position="28"/>
        <end position="48"/>
    </location>
</feature>
<proteinExistence type="predicted"/>
<dbReference type="AlphaFoldDB" id="A0A1H7NAA9"/>
<organism evidence="2 3">
    <name type="scientific">Streptacidiphilus jiangxiensis</name>
    <dbReference type="NCBI Taxonomy" id="235985"/>
    <lineage>
        <taxon>Bacteria</taxon>
        <taxon>Bacillati</taxon>
        <taxon>Actinomycetota</taxon>
        <taxon>Actinomycetes</taxon>
        <taxon>Kitasatosporales</taxon>
        <taxon>Streptomycetaceae</taxon>
        <taxon>Streptacidiphilus</taxon>
    </lineage>
</organism>
<keyword evidence="1" id="KW-0472">Membrane</keyword>
<dbReference type="EMBL" id="FOAZ01000006">
    <property type="protein sequence ID" value="SEL19898.1"/>
    <property type="molecule type" value="Genomic_DNA"/>
</dbReference>
<protein>
    <submittedName>
        <fullName evidence="2">Uncharacterized protein</fullName>
    </submittedName>
</protein>
<gene>
    <name evidence="2" type="ORF">SAMN05414137_106262</name>
</gene>
<keyword evidence="1" id="KW-0812">Transmembrane</keyword>
<dbReference type="RefSeq" id="WP_169791867.1">
    <property type="nucleotide sequence ID" value="NZ_BBPN01000021.1"/>
</dbReference>
<dbReference type="Proteomes" id="UP000183015">
    <property type="component" value="Unassembled WGS sequence"/>
</dbReference>
<evidence type="ECO:0000256" key="1">
    <source>
        <dbReference type="SAM" id="Phobius"/>
    </source>
</evidence>
<sequence>MYTNPTPALGAGAATGGTLAMTGAASPLWIFLAAFAMIAVATAILRIVPRRRRQD</sequence>
<evidence type="ECO:0000313" key="2">
    <source>
        <dbReference type="EMBL" id="SEL19898.1"/>
    </source>
</evidence>
<evidence type="ECO:0000313" key="3">
    <source>
        <dbReference type="Proteomes" id="UP000183015"/>
    </source>
</evidence>
<keyword evidence="3" id="KW-1185">Reference proteome</keyword>